<feature type="region of interest" description="Disordered" evidence="1">
    <location>
        <begin position="169"/>
        <end position="212"/>
    </location>
</feature>
<accession>R0JCF0</accession>
<evidence type="ECO:0000313" key="2">
    <source>
        <dbReference type="EMBL" id="EOA94890.1"/>
    </source>
</evidence>
<dbReference type="AlphaFoldDB" id="R0JCF0"/>
<dbReference type="Proteomes" id="UP000296049">
    <property type="component" value="Unassembled WGS sequence"/>
</dbReference>
<evidence type="ECO:0000256" key="1">
    <source>
        <dbReference type="SAM" id="MobiDB-lite"/>
    </source>
</evidence>
<keyword evidence="3" id="KW-1185">Reference proteome</keyword>
<dbReference type="EMBL" id="KB744528">
    <property type="protein sequence ID" value="EOA94890.1"/>
    <property type="molecule type" value="Genomic_DNA"/>
</dbReference>
<organism evidence="2 3">
    <name type="scientific">Anas platyrhynchos</name>
    <name type="common">Mallard</name>
    <name type="synonym">Anas boschas</name>
    <dbReference type="NCBI Taxonomy" id="8839"/>
    <lineage>
        <taxon>Eukaryota</taxon>
        <taxon>Metazoa</taxon>
        <taxon>Chordata</taxon>
        <taxon>Craniata</taxon>
        <taxon>Vertebrata</taxon>
        <taxon>Euteleostomi</taxon>
        <taxon>Archelosauria</taxon>
        <taxon>Archosauria</taxon>
        <taxon>Dinosauria</taxon>
        <taxon>Saurischia</taxon>
        <taxon>Theropoda</taxon>
        <taxon>Coelurosauria</taxon>
        <taxon>Aves</taxon>
        <taxon>Neognathae</taxon>
        <taxon>Galloanserae</taxon>
        <taxon>Anseriformes</taxon>
        <taxon>Anatidae</taxon>
        <taxon>Anatinae</taxon>
        <taxon>Anas</taxon>
    </lineage>
</organism>
<gene>
    <name evidence="2" type="ORF">Anapl_15940</name>
</gene>
<name>R0JCF0_ANAPL</name>
<protein>
    <submittedName>
        <fullName evidence="2">Uncharacterized protein</fullName>
    </submittedName>
</protein>
<proteinExistence type="predicted"/>
<evidence type="ECO:0000313" key="3">
    <source>
        <dbReference type="Proteomes" id="UP000296049"/>
    </source>
</evidence>
<reference evidence="3" key="1">
    <citation type="journal article" date="2013" name="Nat. Genet.">
        <title>The duck genome and transcriptome provide insight into an avian influenza virus reservoir species.</title>
        <authorList>
            <person name="Huang Y."/>
            <person name="Li Y."/>
            <person name="Burt D.W."/>
            <person name="Chen H."/>
            <person name="Zhang Y."/>
            <person name="Qian W."/>
            <person name="Kim H."/>
            <person name="Gan S."/>
            <person name="Zhao Y."/>
            <person name="Li J."/>
            <person name="Yi K."/>
            <person name="Feng H."/>
            <person name="Zhu P."/>
            <person name="Li B."/>
            <person name="Liu Q."/>
            <person name="Fairley S."/>
            <person name="Magor K.E."/>
            <person name="Du Z."/>
            <person name="Hu X."/>
            <person name="Goodman L."/>
            <person name="Tafer H."/>
            <person name="Vignal A."/>
            <person name="Lee T."/>
            <person name="Kim K.W."/>
            <person name="Sheng Z."/>
            <person name="An Y."/>
            <person name="Searle S."/>
            <person name="Herrero J."/>
            <person name="Groenen M.A."/>
            <person name="Crooijmans R.P."/>
            <person name="Faraut T."/>
            <person name="Cai Q."/>
            <person name="Webster R.G."/>
            <person name="Aldridge J.R."/>
            <person name="Warren W.C."/>
            <person name="Bartschat S."/>
            <person name="Kehr S."/>
            <person name="Marz M."/>
            <person name="Stadler P.F."/>
            <person name="Smith J."/>
            <person name="Kraus R.H."/>
            <person name="Zhao Y."/>
            <person name="Ren L."/>
            <person name="Fei J."/>
            <person name="Morisson M."/>
            <person name="Kaiser P."/>
            <person name="Griffin D.K."/>
            <person name="Rao M."/>
            <person name="Pitel F."/>
            <person name="Wang J."/>
            <person name="Li N."/>
        </authorList>
    </citation>
    <scope>NUCLEOTIDE SEQUENCE [LARGE SCALE GENOMIC DNA]</scope>
</reference>
<sequence length="285" mass="31819">MPRAAVCRGLRAGHPLHPSATRCQAAAQACESFPEETVPPRGAKVTTAEIKHVKSMTENLEIRDSSLRKPAFSASVLRIHSSKDFSRNGCAPSFMQRQCVVDAAQKHLPFEFLPIPRYIWSIHTYEAVVTCKAVFFEHRAAAVCQCNRAPMHRCVEMQTLGLLRQVTNMHKDPNPRSPVTGEWPNRNSKSQARTGREQAWPQDPGSPGRQGAAWHKVQHSCRIPLTGYSTKWCMAAARGETGELRGFSALHLKTTTQTTKQTKVSQLLPNVMYEPRETPEAVLEK</sequence>